<dbReference type="HAMAP" id="MF_00105">
    <property type="entry name" value="GreA_GreB"/>
    <property type="match status" value="1"/>
</dbReference>
<keyword evidence="12" id="KW-0648">Protein biosynthesis</keyword>
<keyword evidence="13" id="KW-1185">Reference proteome</keyword>
<evidence type="ECO:0000256" key="3">
    <source>
        <dbReference type="ARBA" id="ARBA00023015"/>
    </source>
</evidence>
<organism evidence="12 13">
    <name type="scientific">Halotalea alkalilenta</name>
    <dbReference type="NCBI Taxonomy" id="376489"/>
    <lineage>
        <taxon>Bacteria</taxon>
        <taxon>Pseudomonadati</taxon>
        <taxon>Pseudomonadota</taxon>
        <taxon>Gammaproteobacteria</taxon>
        <taxon>Oceanospirillales</taxon>
        <taxon>Halomonadaceae</taxon>
        <taxon>Halotalea</taxon>
    </lineage>
</organism>
<dbReference type="Pfam" id="PF03449">
    <property type="entry name" value="GreA_GreB_N"/>
    <property type="match status" value="1"/>
</dbReference>
<dbReference type="PANTHER" id="PTHR30437:SF4">
    <property type="entry name" value="TRANSCRIPTION ELONGATION FACTOR GREA"/>
    <property type="match status" value="1"/>
</dbReference>
<feature type="domain" description="Transcription elongation factor GreA/GreB N-terminal" evidence="11">
    <location>
        <begin position="4"/>
        <end position="74"/>
    </location>
</feature>
<dbReference type="Pfam" id="PF01272">
    <property type="entry name" value="GreA_GreB"/>
    <property type="match status" value="1"/>
</dbReference>
<comment type="similarity">
    <text evidence="1 8 9">Belongs to the GreA/GreB family.</text>
</comment>
<dbReference type="GO" id="GO:0032784">
    <property type="term" value="P:regulation of DNA-templated transcription elongation"/>
    <property type="evidence" value="ECO:0007669"/>
    <property type="project" value="UniProtKB-UniRule"/>
</dbReference>
<dbReference type="PROSITE" id="PS00830">
    <property type="entry name" value="GREAB_2"/>
    <property type="match status" value="1"/>
</dbReference>
<dbReference type="FunFam" id="3.10.50.30:FF:000001">
    <property type="entry name" value="Transcription elongation factor GreA"/>
    <property type="match status" value="1"/>
</dbReference>
<dbReference type="GO" id="GO:0070063">
    <property type="term" value="F:RNA polymerase binding"/>
    <property type="evidence" value="ECO:0007669"/>
    <property type="project" value="InterPro"/>
</dbReference>
<dbReference type="AlphaFoldDB" id="A0A172YA40"/>
<dbReference type="PROSITE" id="PS00829">
    <property type="entry name" value="GREAB_1"/>
    <property type="match status" value="1"/>
</dbReference>
<dbReference type="GO" id="GO:0003746">
    <property type="term" value="F:translation elongation factor activity"/>
    <property type="evidence" value="ECO:0007669"/>
    <property type="project" value="UniProtKB-KW"/>
</dbReference>
<accession>A0A172YA40</accession>
<feature type="domain" description="Transcription elongation factor GreA/GreB C-terminal" evidence="10">
    <location>
        <begin position="83"/>
        <end position="156"/>
    </location>
</feature>
<dbReference type="InterPro" id="IPR018151">
    <property type="entry name" value="TF_GreA/GreB_CS"/>
</dbReference>
<name>A0A172YA40_9GAMM</name>
<keyword evidence="4 8" id="KW-0238">DNA-binding</keyword>
<dbReference type="NCBIfam" id="NF001261">
    <property type="entry name" value="PRK00226.1-2"/>
    <property type="match status" value="1"/>
</dbReference>
<evidence type="ECO:0000313" key="12">
    <source>
        <dbReference type="EMBL" id="ANF56080.1"/>
    </source>
</evidence>
<proteinExistence type="inferred from homology"/>
<dbReference type="SUPFAM" id="SSF46557">
    <property type="entry name" value="GreA transcript cleavage protein, N-terminal domain"/>
    <property type="match status" value="1"/>
</dbReference>
<evidence type="ECO:0000256" key="9">
    <source>
        <dbReference type="RuleBase" id="RU000556"/>
    </source>
</evidence>
<dbReference type="RefSeq" id="WP_027349588.1">
    <property type="nucleotide sequence ID" value="NZ_CP015243.1"/>
</dbReference>
<dbReference type="NCBIfam" id="TIGR01462">
    <property type="entry name" value="greA"/>
    <property type="match status" value="1"/>
</dbReference>
<comment type="function">
    <text evidence="6 8 9">Necessary for efficient RNA polymerase transcription elongation past template-encoded arresting sites. The arresting sites in DNA have the property of trapping a certain fraction of elongating RNA polymerases that pass through, resulting in locked ternary complexes. Cleavage of the nascent transcript by cleavage factors such as GreA or GreB allows the resumption of elongation from the new 3'terminus. GreA releases sequences of 2 to 3 nucleotides.</text>
</comment>
<dbReference type="STRING" id="376489.A5892_00190"/>
<gene>
    <name evidence="8 12" type="primary">greA</name>
    <name evidence="12" type="ORF">A5892_00190</name>
</gene>
<dbReference type="PANTHER" id="PTHR30437">
    <property type="entry name" value="TRANSCRIPTION ELONGATION FACTOR GREA"/>
    <property type="match status" value="1"/>
</dbReference>
<reference evidence="12 13" key="1">
    <citation type="submission" date="2016-04" db="EMBL/GenBank/DDBJ databases">
        <title>Complete Genome Sequence of Halotalea alkalilenta IHB B 13600.</title>
        <authorList>
            <person name="Swarnkar M.K."/>
            <person name="Sharma A."/>
            <person name="Kaushal K."/>
            <person name="Soni R."/>
            <person name="Rana S."/>
            <person name="Singh A.K."/>
            <person name="Gulati A."/>
        </authorList>
    </citation>
    <scope>NUCLEOTIDE SEQUENCE [LARGE SCALE GENOMIC DNA]</scope>
    <source>
        <strain evidence="12 13">IHB B 13600</strain>
    </source>
</reference>
<evidence type="ECO:0000256" key="4">
    <source>
        <dbReference type="ARBA" id="ARBA00023125"/>
    </source>
</evidence>
<dbReference type="GO" id="GO:0003677">
    <property type="term" value="F:DNA binding"/>
    <property type="evidence" value="ECO:0007669"/>
    <property type="project" value="UniProtKB-UniRule"/>
</dbReference>
<dbReference type="PIRSF" id="PIRSF006092">
    <property type="entry name" value="GreA_GreB"/>
    <property type="match status" value="1"/>
</dbReference>
<dbReference type="KEGG" id="haa:A5892_00190"/>
<dbReference type="Gene3D" id="1.10.287.180">
    <property type="entry name" value="Transcription elongation factor, GreA/GreB, N-terminal domain"/>
    <property type="match status" value="1"/>
</dbReference>
<evidence type="ECO:0000256" key="8">
    <source>
        <dbReference type="HAMAP-Rule" id="MF_00105"/>
    </source>
</evidence>
<evidence type="ECO:0000259" key="11">
    <source>
        <dbReference type="Pfam" id="PF03449"/>
    </source>
</evidence>
<keyword evidence="12" id="KW-0251">Elongation factor</keyword>
<dbReference type="Gene3D" id="3.10.50.30">
    <property type="entry name" value="Transcription elongation factor, GreA/GreB, C-terminal domain"/>
    <property type="match status" value="1"/>
</dbReference>
<dbReference type="InterPro" id="IPR023459">
    <property type="entry name" value="Tscrpt_elong_fac_GreA/B_fam"/>
</dbReference>
<evidence type="ECO:0000256" key="6">
    <source>
        <dbReference type="ARBA" id="ARBA00024916"/>
    </source>
</evidence>
<dbReference type="NCBIfam" id="NF001264">
    <property type="entry name" value="PRK00226.1-5"/>
    <property type="match status" value="1"/>
</dbReference>
<protein>
    <recommendedName>
        <fullName evidence="2 8">Transcription elongation factor GreA</fullName>
    </recommendedName>
    <alternativeName>
        <fullName evidence="7 8">Transcript cleavage factor GreA</fullName>
    </alternativeName>
</protein>
<dbReference type="InterPro" id="IPR001437">
    <property type="entry name" value="Tscrpt_elong_fac_GreA/B_C"/>
</dbReference>
<dbReference type="InterPro" id="IPR022691">
    <property type="entry name" value="Tscrpt_elong_fac_GreA/B_N"/>
</dbReference>
<keyword evidence="5 8" id="KW-0804">Transcription</keyword>
<evidence type="ECO:0000259" key="10">
    <source>
        <dbReference type="Pfam" id="PF01272"/>
    </source>
</evidence>
<sequence>MNKVPMTVEGEKRLRDELTQLKSVERPKVISDIAEAREHGDLKENAEYHAAREQQGFIEGRIKEIEGKLSNAQVIDVAKMPKNGKVIFGVTVTLLNLDTDETTRYRIVGEDEAEIKAGKISVTSPIARALIGKEEGDVVLVRTPGGDVEYEISEVEHI</sequence>
<evidence type="ECO:0000313" key="13">
    <source>
        <dbReference type="Proteomes" id="UP000077875"/>
    </source>
</evidence>
<dbReference type="NCBIfam" id="NF001263">
    <property type="entry name" value="PRK00226.1-4"/>
    <property type="match status" value="1"/>
</dbReference>
<dbReference type="EMBL" id="CP015243">
    <property type="protein sequence ID" value="ANF56080.1"/>
    <property type="molecule type" value="Genomic_DNA"/>
</dbReference>
<dbReference type="InterPro" id="IPR036953">
    <property type="entry name" value="GreA/GreB_C_sf"/>
</dbReference>
<evidence type="ECO:0000256" key="1">
    <source>
        <dbReference type="ARBA" id="ARBA00008213"/>
    </source>
</evidence>
<evidence type="ECO:0000256" key="5">
    <source>
        <dbReference type="ARBA" id="ARBA00023163"/>
    </source>
</evidence>
<dbReference type="InterPro" id="IPR036805">
    <property type="entry name" value="Tscrpt_elong_fac_GreA/B_N_sf"/>
</dbReference>
<dbReference type="Proteomes" id="UP000077875">
    <property type="component" value="Chromosome"/>
</dbReference>
<dbReference type="FunFam" id="1.10.287.180:FF:000001">
    <property type="entry name" value="Transcription elongation factor GreA"/>
    <property type="match status" value="1"/>
</dbReference>
<evidence type="ECO:0000256" key="7">
    <source>
        <dbReference type="ARBA" id="ARBA00030776"/>
    </source>
</evidence>
<keyword evidence="3 8" id="KW-0805">Transcription regulation</keyword>
<evidence type="ECO:0000256" key="2">
    <source>
        <dbReference type="ARBA" id="ARBA00013729"/>
    </source>
</evidence>
<dbReference type="InterPro" id="IPR028624">
    <property type="entry name" value="Tscrpt_elong_fac_GreA/B"/>
</dbReference>
<dbReference type="GO" id="GO:0006354">
    <property type="term" value="P:DNA-templated transcription elongation"/>
    <property type="evidence" value="ECO:0007669"/>
    <property type="project" value="TreeGrafter"/>
</dbReference>
<dbReference type="InterPro" id="IPR006359">
    <property type="entry name" value="Tscrpt_elong_fac_GreA"/>
</dbReference>
<dbReference type="SUPFAM" id="SSF54534">
    <property type="entry name" value="FKBP-like"/>
    <property type="match status" value="1"/>
</dbReference>